<dbReference type="InterPro" id="IPR002347">
    <property type="entry name" value="SDR_fam"/>
</dbReference>
<name>A0ABY5P8Q1_9LACT</name>
<dbReference type="SMART" id="SM00822">
    <property type="entry name" value="PKS_KR"/>
    <property type="match status" value="1"/>
</dbReference>
<dbReference type="InterPro" id="IPR057326">
    <property type="entry name" value="KR_dom"/>
</dbReference>
<proteinExistence type="inferred from homology"/>
<dbReference type="NCBIfam" id="NF009466">
    <property type="entry name" value="PRK12826.1-2"/>
    <property type="match status" value="1"/>
</dbReference>
<dbReference type="InterPro" id="IPR036291">
    <property type="entry name" value="NAD(P)-bd_dom_sf"/>
</dbReference>
<dbReference type="Gene3D" id="3.40.50.720">
    <property type="entry name" value="NAD(P)-binding Rossmann-like Domain"/>
    <property type="match status" value="1"/>
</dbReference>
<dbReference type="PRINTS" id="PR00081">
    <property type="entry name" value="GDHRDH"/>
</dbReference>
<evidence type="ECO:0000313" key="4">
    <source>
        <dbReference type="EMBL" id="UUX34975.1"/>
    </source>
</evidence>
<evidence type="ECO:0000313" key="5">
    <source>
        <dbReference type="Proteomes" id="UP001315967"/>
    </source>
</evidence>
<protein>
    <submittedName>
        <fullName evidence="4">Beta-ketoacyl-ACP reductase</fullName>
    </submittedName>
</protein>
<evidence type="ECO:0000256" key="1">
    <source>
        <dbReference type="ARBA" id="ARBA00006484"/>
    </source>
</evidence>
<dbReference type="PROSITE" id="PS00061">
    <property type="entry name" value="ADH_SHORT"/>
    <property type="match status" value="1"/>
</dbReference>
<comment type="similarity">
    <text evidence="1">Belongs to the short-chain dehydrogenases/reductases (SDR) family.</text>
</comment>
<evidence type="ECO:0000256" key="2">
    <source>
        <dbReference type="ARBA" id="ARBA00023002"/>
    </source>
</evidence>
<dbReference type="EMBL" id="CP102453">
    <property type="protein sequence ID" value="UUX34975.1"/>
    <property type="molecule type" value="Genomic_DNA"/>
</dbReference>
<dbReference type="PANTHER" id="PTHR42760">
    <property type="entry name" value="SHORT-CHAIN DEHYDROGENASES/REDUCTASES FAMILY MEMBER"/>
    <property type="match status" value="1"/>
</dbReference>
<dbReference type="Proteomes" id="UP001315967">
    <property type="component" value="Chromosome"/>
</dbReference>
<dbReference type="PRINTS" id="PR00080">
    <property type="entry name" value="SDRFAMILY"/>
</dbReference>
<organism evidence="4 5">
    <name type="scientific">Fundicoccus culcitae</name>
    <dbReference type="NCBI Taxonomy" id="2969821"/>
    <lineage>
        <taxon>Bacteria</taxon>
        <taxon>Bacillati</taxon>
        <taxon>Bacillota</taxon>
        <taxon>Bacilli</taxon>
        <taxon>Lactobacillales</taxon>
        <taxon>Aerococcaceae</taxon>
        <taxon>Fundicoccus</taxon>
    </lineage>
</organism>
<gene>
    <name evidence="4" type="ORF">NRE15_04835</name>
</gene>
<dbReference type="SUPFAM" id="SSF51735">
    <property type="entry name" value="NAD(P)-binding Rossmann-fold domains"/>
    <property type="match status" value="1"/>
</dbReference>
<keyword evidence="5" id="KW-1185">Reference proteome</keyword>
<dbReference type="Pfam" id="PF13561">
    <property type="entry name" value="adh_short_C2"/>
    <property type="match status" value="1"/>
</dbReference>
<sequence length="238" mass="25646">MDRLKDKVALITGGSQGLGAEMAKRFKEEGAKVVSLDLKAPTEADVDFFELNVTDSEKVNAVIAEVFEKYGKIDILVNNAGITADALLNKMTDDQWDRVINVNLKGVFNVTRAVSPHMIEQGTGSVINISSVVGEYGNIGQSNYAATKAGVIGLTYTWAKEFTRKGAQVRTNCIAPGYINTSILDTVPEKIIQSMKDTNPMKRLGEPIEIANAALFLASDEASYVNGQVLGVNGGMRL</sequence>
<keyword evidence="2" id="KW-0560">Oxidoreductase</keyword>
<reference evidence="4 5" key="1">
    <citation type="submission" date="2022-08" db="EMBL/GenBank/DDBJ databases">
        <title>Aerococcaceae sp. nov isolated from spoiled eye mask.</title>
        <authorList>
            <person name="Zhou G."/>
            <person name="Xie X.-B."/>
            <person name="Shi Q.-S."/>
            <person name="Wang Y.-S."/>
            <person name="Wen X."/>
            <person name="Peng H."/>
            <person name="Yang X.-J."/>
            <person name="Tao H.-B."/>
            <person name="Huang X.-M."/>
        </authorList>
    </citation>
    <scope>NUCLEOTIDE SEQUENCE [LARGE SCALE GENOMIC DNA]</scope>
    <source>
        <strain evidence="5">DM20194951</strain>
    </source>
</reference>
<dbReference type="RefSeq" id="WP_313794468.1">
    <property type="nucleotide sequence ID" value="NZ_CP102453.1"/>
</dbReference>
<feature type="domain" description="Ketoreductase" evidence="3">
    <location>
        <begin position="7"/>
        <end position="177"/>
    </location>
</feature>
<dbReference type="PANTHER" id="PTHR42760:SF133">
    <property type="entry name" value="3-OXOACYL-[ACYL-CARRIER-PROTEIN] REDUCTASE"/>
    <property type="match status" value="1"/>
</dbReference>
<dbReference type="InterPro" id="IPR020904">
    <property type="entry name" value="Sc_DH/Rdtase_CS"/>
</dbReference>
<evidence type="ECO:0000259" key="3">
    <source>
        <dbReference type="SMART" id="SM00822"/>
    </source>
</evidence>
<accession>A0ABY5P8Q1</accession>
<dbReference type="CDD" id="cd05333">
    <property type="entry name" value="BKR_SDR_c"/>
    <property type="match status" value="1"/>
</dbReference>